<dbReference type="EMBL" id="JACRDE010000302">
    <property type="protein sequence ID" value="MBI5250064.1"/>
    <property type="molecule type" value="Genomic_DNA"/>
</dbReference>
<name>A0A9D6Z3M6_9BACT</name>
<sequence length="116" mass="13147">MKKTTLAGVMCLVLFGSCVTAWAMQPVSMKVTPHGVDYPLIRNTYYPSPKGDPYELSFGIRKWLNPIQSTDSSEYRATFNDAVNWFDLYSGYGVIGHGEEVFTNWAANYRKLNRGH</sequence>
<accession>A0A9D6Z3M6</accession>
<gene>
    <name evidence="2" type="ORF">HY912_11270</name>
</gene>
<proteinExistence type="predicted"/>
<feature type="signal peptide" evidence="1">
    <location>
        <begin position="1"/>
        <end position="23"/>
    </location>
</feature>
<evidence type="ECO:0000313" key="3">
    <source>
        <dbReference type="Proteomes" id="UP000807825"/>
    </source>
</evidence>
<feature type="chain" id="PRO_5039270953" evidence="1">
    <location>
        <begin position="24"/>
        <end position="116"/>
    </location>
</feature>
<protein>
    <submittedName>
        <fullName evidence="2">Uncharacterized protein</fullName>
    </submittedName>
</protein>
<organism evidence="2 3">
    <name type="scientific">Desulfomonile tiedjei</name>
    <dbReference type="NCBI Taxonomy" id="2358"/>
    <lineage>
        <taxon>Bacteria</taxon>
        <taxon>Pseudomonadati</taxon>
        <taxon>Thermodesulfobacteriota</taxon>
        <taxon>Desulfomonilia</taxon>
        <taxon>Desulfomonilales</taxon>
        <taxon>Desulfomonilaceae</taxon>
        <taxon>Desulfomonile</taxon>
    </lineage>
</organism>
<reference evidence="2" key="1">
    <citation type="submission" date="2020-07" db="EMBL/GenBank/DDBJ databases">
        <title>Huge and variable diversity of episymbiotic CPR bacteria and DPANN archaea in groundwater ecosystems.</title>
        <authorList>
            <person name="He C.Y."/>
            <person name="Keren R."/>
            <person name="Whittaker M."/>
            <person name="Farag I.F."/>
            <person name="Doudna J."/>
            <person name="Cate J.H.D."/>
            <person name="Banfield J.F."/>
        </authorList>
    </citation>
    <scope>NUCLEOTIDE SEQUENCE</scope>
    <source>
        <strain evidence="2">NC_groundwater_1664_Pr3_B-0.1um_52_9</strain>
    </source>
</reference>
<dbReference type="AlphaFoldDB" id="A0A9D6Z3M6"/>
<dbReference type="PROSITE" id="PS51257">
    <property type="entry name" value="PROKAR_LIPOPROTEIN"/>
    <property type="match status" value="1"/>
</dbReference>
<evidence type="ECO:0000256" key="1">
    <source>
        <dbReference type="SAM" id="SignalP"/>
    </source>
</evidence>
<keyword evidence="1" id="KW-0732">Signal</keyword>
<evidence type="ECO:0000313" key="2">
    <source>
        <dbReference type="EMBL" id="MBI5250064.1"/>
    </source>
</evidence>
<dbReference type="Proteomes" id="UP000807825">
    <property type="component" value="Unassembled WGS sequence"/>
</dbReference>
<comment type="caution">
    <text evidence="2">The sequence shown here is derived from an EMBL/GenBank/DDBJ whole genome shotgun (WGS) entry which is preliminary data.</text>
</comment>